<dbReference type="PANTHER" id="PTHR21666">
    <property type="entry name" value="PEPTIDASE-RELATED"/>
    <property type="match status" value="1"/>
</dbReference>
<proteinExistence type="predicted"/>
<dbReference type="AlphaFoldDB" id="A0A0M4D594"/>
<keyword evidence="1" id="KW-0472">Membrane</keyword>
<dbReference type="GO" id="GO:0004222">
    <property type="term" value="F:metalloendopeptidase activity"/>
    <property type="evidence" value="ECO:0007669"/>
    <property type="project" value="TreeGrafter"/>
</dbReference>
<dbReference type="Pfam" id="PF01551">
    <property type="entry name" value="Peptidase_M23"/>
    <property type="match status" value="1"/>
</dbReference>
<evidence type="ECO:0000313" key="3">
    <source>
        <dbReference type="EMBL" id="ALC15897.1"/>
    </source>
</evidence>
<dbReference type="EMBL" id="CP010802">
    <property type="protein sequence ID" value="ALC15897.1"/>
    <property type="molecule type" value="Genomic_DNA"/>
</dbReference>
<keyword evidence="1" id="KW-0812">Transmembrane</keyword>
<dbReference type="InterPro" id="IPR011055">
    <property type="entry name" value="Dup_hybrid_motif"/>
</dbReference>
<gene>
    <name evidence="3" type="ORF">DSOUD_1115</name>
</gene>
<dbReference type="FunFam" id="2.70.70.10:FF:000006">
    <property type="entry name" value="M23 family peptidase"/>
    <property type="match status" value="1"/>
</dbReference>
<dbReference type="PANTHER" id="PTHR21666:SF270">
    <property type="entry name" value="MUREIN HYDROLASE ACTIVATOR ENVC"/>
    <property type="match status" value="1"/>
</dbReference>
<name>A0A0M4D594_9BACT</name>
<keyword evidence="1" id="KW-1133">Transmembrane helix</keyword>
<reference evidence="3 4" key="1">
    <citation type="submission" date="2015-07" db="EMBL/GenBank/DDBJ databases">
        <title>Isolation and Genomic Characterization of a Novel Halophilic Metal-Reducing Deltaproteobacterium from the Deep Subsurface.</title>
        <authorList>
            <person name="Badalamenti J.P."/>
            <person name="Summers Z.M."/>
            <person name="Gralnick J.A."/>
            <person name="Bond D.R."/>
        </authorList>
    </citation>
    <scope>NUCLEOTIDE SEQUENCE [LARGE SCALE GENOMIC DNA]</scope>
    <source>
        <strain evidence="3 4">WTL</strain>
    </source>
</reference>
<dbReference type="RefSeq" id="WP_157671774.1">
    <property type="nucleotide sequence ID" value="NZ_CP010802.1"/>
</dbReference>
<dbReference type="PATRIC" id="fig|1603606.3.peg.1220"/>
<organism evidence="3 4">
    <name type="scientific">Desulfuromonas soudanensis</name>
    <dbReference type="NCBI Taxonomy" id="1603606"/>
    <lineage>
        <taxon>Bacteria</taxon>
        <taxon>Pseudomonadati</taxon>
        <taxon>Thermodesulfobacteriota</taxon>
        <taxon>Desulfuromonadia</taxon>
        <taxon>Desulfuromonadales</taxon>
        <taxon>Desulfuromonadaceae</taxon>
        <taxon>Desulfuromonas</taxon>
    </lineage>
</organism>
<evidence type="ECO:0000256" key="1">
    <source>
        <dbReference type="SAM" id="Phobius"/>
    </source>
</evidence>
<dbReference type="CDD" id="cd12797">
    <property type="entry name" value="M23_peptidase"/>
    <property type="match status" value="1"/>
</dbReference>
<dbReference type="InterPro" id="IPR016047">
    <property type="entry name" value="M23ase_b-sheet_dom"/>
</dbReference>
<dbReference type="STRING" id="1603606.DSOUD_1115"/>
<protein>
    <submittedName>
        <fullName evidence="3">Zinc metalloendopeptidase, M23 family</fullName>
    </submittedName>
</protein>
<accession>A0A0M4D594</accession>
<evidence type="ECO:0000313" key="4">
    <source>
        <dbReference type="Proteomes" id="UP000057158"/>
    </source>
</evidence>
<dbReference type="KEGG" id="des:DSOUD_1115"/>
<feature type="domain" description="M23ase beta-sheet core" evidence="2">
    <location>
        <begin position="190"/>
        <end position="285"/>
    </location>
</feature>
<sequence>MSAKKFTILIIPEGSHRVRRLSIKRGVLQTVLGTLVVCGLGVLLLVADYVRTNLDSNELQRLQAENRSQQKDLWVLSASLEDLRKEMVVLSQNDAKVRVMAQLSKPRTDSLAGVGGPPEEDIPTEFTALQQQIDEIRQAIDLRRESQEEIQGFLNDQRSLLAAKPKGWPVKGWLTSNFGMRNSPFTGRLKMHEGLDIAARTGTPVYASADGIVSQSETAPGYGKLVVIDHGYGYKTYYAHNSKIFVKVGQRVKRGDQVAAVGNTGSSTGSHLHYEVRRNGVPLNPHKYI</sequence>
<keyword evidence="4" id="KW-1185">Reference proteome</keyword>
<evidence type="ECO:0000259" key="2">
    <source>
        <dbReference type="Pfam" id="PF01551"/>
    </source>
</evidence>
<feature type="transmembrane region" description="Helical" evidence="1">
    <location>
        <begin position="26"/>
        <end position="47"/>
    </location>
</feature>
<dbReference type="SUPFAM" id="SSF51261">
    <property type="entry name" value="Duplicated hybrid motif"/>
    <property type="match status" value="1"/>
</dbReference>
<dbReference type="Gene3D" id="2.70.70.10">
    <property type="entry name" value="Glucose Permease (Domain IIA)"/>
    <property type="match status" value="1"/>
</dbReference>
<dbReference type="InterPro" id="IPR050570">
    <property type="entry name" value="Cell_wall_metabolism_enzyme"/>
</dbReference>
<dbReference type="Proteomes" id="UP000057158">
    <property type="component" value="Chromosome"/>
</dbReference>
<dbReference type="OrthoDB" id="9815245at2"/>